<reference evidence="2" key="1">
    <citation type="submission" date="2023-10" db="EMBL/GenBank/DDBJ databases">
        <authorList>
            <person name="Hackl T."/>
        </authorList>
    </citation>
    <scope>NUCLEOTIDE SEQUENCE</scope>
</reference>
<dbReference type="EMBL" id="CAUWAG010000004">
    <property type="protein sequence ID" value="CAJ2502345.1"/>
    <property type="molecule type" value="Genomic_DNA"/>
</dbReference>
<comment type="caution">
    <text evidence="2">The sequence shown here is derived from an EMBL/GenBank/DDBJ whole genome shotgun (WGS) entry which is preliminary data.</text>
</comment>
<accession>A0AAI8VDD9</accession>
<organism evidence="2 3">
    <name type="scientific">Anthostomella pinea</name>
    <dbReference type="NCBI Taxonomy" id="933095"/>
    <lineage>
        <taxon>Eukaryota</taxon>
        <taxon>Fungi</taxon>
        <taxon>Dikarya</taxon>
        <taxon>Ascomycota</taxon>
        <taxon>Pezizomycotina</taxon>
        <taxon>Sordariomycetes</taxon>
        <taxon>Xylariomycetidae</taxon>
        <taxon>Xylariales</taxon>
        <taxon>Xylariaceae</taxon>
        <taxon>Anthostomella</taxon>
    </lineage>
</organism>
<dbReference type="PANTHER" id="PTHR35569:SF1">
    <property type="entry name" value="CYANAMIDE HYDRATASE DDI2-RELATED"/>
    <property type="match status" value="1"/>
</dbReference>
<dbReference type="Proteomes" id="UP001295740">
    <property type="component" value="Unassembled WGS sequence"/>
</dbReference>
<gene>
    <name evidence="2" type="ORF">KHLLAP_LOCUS2813</name>
</gene>
<evidence type="ECO:0000313" key="3">
    <source>
        <dbReference type="Proteomes" id="UP001295740"/>
    </source>
</evidence>
<evidence type="ECO:0000313" key="2">
    <source>
        <dbReference type="EMBL" id="CAJ2502345.1"/>
    </source>
</evidence>
<protein>
    <submittedName>
        <fullName evidence="2">Uu.00g097390.m01.CDS01</fullName>
    </submittedName>
</protein>
<dbReference type="AlphaFoldDB" id="A0AAI8VDD9"/>
<name>A0AAI8VDD9_9PEZI</name>
<sequence>MKTASLTTLLASAVAVSAHRPILVAKTTNTTLPTTTVAGVEVVDTQIVRDARALISTMEPYLYRHQMRSWLFGVATINNNATLKALIDLEVHALGTLIHDLGWDMTPNSTWVTSDKRFEIDGAIGSRKFITSHPNADQWDLNRQQLVWDAISLHGTTSISEYKQEDVRTIVRSIGMDYEGEHPGIPADINAEILAEFPTDGFLQGTDDTFIWFCTSKPNATYDTWVQPWGEAFVPGYSAVGHRLFDRVHPPNTTTTS</sequence>
<evidence type="ECO:0000256" key="1">
    <source>
        <dbReference type="SAM" id="SignalP"/>
    </source>
</evidence>
<proteinExistence type="predicted"/>
<dbReference type="PANTHER" id="PTHR35569">
    <property type="entry name" value="CYANAMIDE HYDRATASE DDI2-RELATED"/>
    <property type="match status" value="1"/>
</dbReference>
<feature type="chain" id="PRO_5042515712" evidence="1">
    <location>
        <begin position="19"/>
        <end position="257"/>
    </location>
</feature>
<keyword evidence="3" id="KW-1185">Reference proteome</keyword>
<keyword evidence="1" id="KW-0732">Signal</keyword>
<feature type="signal peptide" evidence="1">
    <location>
        <begin position="1"/>
        <end position="18"/>
    </location>
</feature>